<dbReference type="Gene3D" id="1.20.120.1530">
    <property type="match status" value="1"/>
</dbReference>
<evidence type="ECO:0000259" key="8">
    <source>
        <dbReference type="PROSITE" id="PS50111"/>
    </source>
</evidence>
<feature type="coiled-coil region" evidence="5">
    <location>
        <begin position="152"/>
        <end position="179"/>
    </location>
</feature>
<evidence type="ECO:0000256" key="3">
    <source>
        <dbReference type="ARBA" id="ARBA00029447"/>
    </source>
</evidence>
<dbReference type="PANTHER" id="PTHR43531:SF11">
    <property type="entry name" value="METHYL-ACCEPTING CHEMOTAXIS PROTEIN 3"/>
    <property type="match status" value="1"/>
</dbReference>
<keyword evidence="7" id="KW-0812">Transmembrane</keyword>
<feature type="domain" description="HAMP" evidence="9">
    <location>
        <begin position="215"/>
        <end position="267"/>
    </location>
</feature>
<dbReference type="GO" id="GO:0005886">
    <property type="term" value="C:plasma membrane"/>
    <property type="evidence" value="ECO:0007669"/>
    <property type="project" value="TreeGrafter"/>
</dbReference>
<dbReference type="Gene3D" id="1.10.287.950">
    <property type="entry name" value="Methyl-accepting chemotaxis protein"/>
    <property type="match status" value="1"/>
</dbReference>
<feature type="transmembrane region" description="Helical" evidence="7">
    <location>
        <begin position="191"/>
        <end position="213"/>
    </location>
</feature>
<dbReference type="InterPro" id="IPR024478">
    <property type="entry name" value="HlyB_4HB_MCP"/>
</dbReference>
<evidence type="ECO:0000256" key="2">
    <source>
        <dbReference type="ARBA" id="ARBA00022500"/>
    </source>
</evidence>
<dbReference type="InterPro" id="IPR051310">
    <property type="entry name" value="MCP_chemotaxis"/>
</dbReference>
<gene>
    <name evidence="10" type="ordered locus">Gura_2992</name>
</gene>
<dbReference type="GO" id="GO:0007165">
    <property type="term" value="P:signal transduction"/>
    <property type="evidence" value="ECO:0007669"/>
    <property type="project" value="UniProtKB-KW"/>
</dbReference>
<evidence type="ECO:0000259" key="9">
    <source>
        <dbReference type="PROSITE" id="PS50885"/>
    </source>
</evidence>
<dbReference type="HOGENOM" id="CLU_000445_107_16_7"/>
<dbReference type="PROSITE" id="PS50111">
    <property type="entry name" value="CHEMOTAXIS_TRANSDUC_2"/>
    <property type="match status" value="1"/>
</dbReference>
<keyword evidence="5" id="KW-0175">Coiled coil</keyword>
<feature type="region of interest" description="Disordered" evidence="6">
    <location>
        <begin position="681"/>
        <end position="703"/>
    </location>
</feature>
<dbReference type="CDD" id="cd06225">
    <property type="entry name" value="HAMP"/>
    <property type="match status" value="1"/>
</dbReference>
<dbReference type="SUPFAM" id="SSF158472">
    <property type="entry name" value="HAMP domain-like"/>
    <property type="match status" value="1"/>
</dbReference>
<dbReference type="Gene3D" id="6.10.340.10">
    <property type="match status" value="1"/>
</dbReference>
<name>A5G5U6_GEOUR</name>
<dbReference type="Pfam" id="PF00015">
    <property type="entry name" value="MCPsignal"/>
    <property type="match status" value="1"/>
</dbReference>
<dbReference type="InterPro" id="IPR004089">
    <property type="entry name" value="MCPsignal_dom"/>
</dbReference>
<dbReference type="OrthoDB" id="9806477at2"/>
<protein>
    <submittedName>
        <fullName evidence="10">Methyl-accepting chemotaxis sensory transducer</fullName>
    </submittedName>
</protein>
<feature type="region of interest" description="Disordered" evidence="6">
    <location>
        <begin position="714"/>
        <end position="733"/>
    </location>
</feature>
<reference evidence="10 11" key="1">
    <citation type="submission" date="2007-05" db="EMBL/GenBank/DDBJ databases">
        <title>Complete sequence of Geobacter uraniireducens Rf4.</title>
        <authorList>
            <consortium name="US DOE Joint Genome Institute"/>
            <person name="Copeland A."/>
            <person name="Lucas S."/>
            <person name="Lapidus A."/>
            <person name="Barry K."/>
            <person name="Detter J.C."/>
            <person name="Glavina del Rio T."/>
            <person name="Hammon N."/>
            <person name="Israni S."/>
            <person name="Dalin E."/>
            <person name="Tice H."/>
            <person name="Pitluck S."/>
            <person name="Chertkov O."/>
            <person name="Brettin T."/>
            <person name="Bruce D."/>
            <person name="Han C."/>
            <person name="Schmutz J."/>
            <person name="Larimer F."/>
            <person name="Land M."/>
            <person name="Hauser L."/>
            <person name="Kyrpides N."/>
            <person name="Mikhailova N."/>
            <person name="Shelobolina E."/>
            <person name="Aklujkar M."/>
            <person name="Lovley D."/>
            <person name="Richardson P."/>
        </authorList>
    </citation>
    <scope>NUCLEOTIDE SEQUENCE [LARGE SCALE GENOMIC DNA]</scope>
    <source>
        <strain evidence="10 11">Rf4</strain>
    </source>
</reference>
<dbReference type="PANTHER" id="PTHR43531">
    <property type="entry name" value="PROTEIN ICFG"/>
    <property type="match status" value="1"/>
</dbReference>
<evidence type="ECO:0000256" key="6">
    <source>
        <dbReference type="SAM" id="MobiDB-lite"/>
    </source>
</evidence>
<dbReference type="SUPFAM" id="SSF58104">
    <property type="entry name" value="Methyl-accepting chemotaxis protein (MCP) signaling domain"/>
    <property type="match status" value="1"/>
</dbReference>
<feature type="coiled-coil region" evidence="5">
    <location>
        <begin position="627"/>
        <end position="654"/>
    </location>
</feature>
<comment type="subcellular location">
    <subcellularLocation>
        <location evidence="1">Membrane</location>
    </subcellularLocation>
</comment>
<dbReference type="STRING" id="351605.Gura_2992"/>
<evidence type="ECO:0000256" key="1">
    <source>
        <dbReference type="ARBA" id="ARBA00004370"/>
    </source>
</evidence>
<feature type="region of interest" description="Disordered" evidence="6">
    <location>
        <begin position="445"/>
        <end position="480"/>
    </location>
</feature>
<dbReference type="InterPro" id="IPR003660">
    <property type="entry name" value="HAMP_dom"/>
</dbReference>
<dbReference type="KEGG" id="gur:Gura_2992"/>
<dbReference type="SMART" id="SM00283">
    <property type="entry name" value="MA"/>
    <property type="match status" value="1"/>
</dbReference>
<comment type="similarity">
    <text evidence="3">Belongs to the methyl-accepting chemotaxis (MCP) protein family.</text>
</comment>
<dbReference type="RefSeq" id="WP_011939833.1">
    <property type="nucleotide sequence ID" value="NC_009483.1"/>
</dbReference>
<dbReference type="SMART" id="SM00304">
    <property type="entry name" value="HAMP"/>
    <property type="match status" value="2"/>
</dbReference>
<dbReference type="FunFam" id="1.10.287.950:FF:000001">
    <property type="entry name" value="Methyl-accepting chemotaxis sensory transducer"/>
    <property type="match status" value="1"/>
</dbReference>
<organism evidence="10 11">
    <name type="scientific">Geotalea uraniireducens (strain Rf4)</name>
    <name type="common">Geobacter uraniireducens</name>
    <dbReference type="NCBI Taxonomy" id="351605"/>
    <lineage>
        <taxon>Bacteria</taxon>
        <taxon>Pseudomonadati</taxon>
        <taxon>Thermodesulfobacteriota</taxon>
        <taxon>Desulfuromonadia</taxon>
        <taxon>Geobacterales</taxon>
        <taxon>Geobacteraceae</taxon>
        <taxon>Geotalea</taxon>
    </lineage>
</organism>
<evidence type="ECO:0000313" key="10">
    <source>
        <dbReference type="EMBL" id="ABQ27164.1"/>
    </source>
</evidence>
<evidence type="ECO:0000313" key="11">
    <source>
        <dbReference type="Proteomes" id="UP000006695"/>
    </source>
</evidence>
<keyword evidence="7" id="KW-1133">Transmembrane helix</keyword>
<feature type="compositionally biased region" description="Low complexity" evidence="6">
    <location>
        <begin position="446"/>
        <end position="480"/>
    </location>
</feature>
<dbReference type="Pfam" id="PF18947">
    <property type="entry name" value="HAMP_2"/>
    <property type="match status" value="1"/>
</dbReference>
<dbReference type="Pfam" id="PF12729">
    <property type="entry name" value="4HB_MCP_1"/>
    <property type="match status" value="1"/>
</dbReference>
<dbReference type="EMBL" id="CP000698">
    <property type="protein sequence ID" value="ABQ27164.1"/>
    <property type="molecule type" value="Genomic_DNA"/>
</dbReference>
<evidence type="ECO:0000256" key="5">
    <source>
        <dbReference type="SAM" id="Coils"/>
    </source>
</evidence>
<dbReference type="AlphaFoldDB" id="A5G5U6"/>
<dbReference type="GO" id="GO:0004888">
    <property type="term" value="F:transmembrane signaling receptor activity"/>
    <property type="evidence" value="ECO:0007669"/>
    <property type="project" value="TreeGrafter"/>
</dbReference>
<proteinExistence type="inferred from homology"/>
<dbReference type="GO" id="GO:0006935">
    <property type="term" value="P:chemotaxis"/>
    <property type="evidence" value="ECO:0007669"/>
    <property type="project" value="UniProtKB-KW"/>
</dbReference>
<dbReference type="PROSITE" id="PS50885">
    <property type="entry name" value="HAMP"/>
    <property type="match status" value="2"/>
</dbReference>
<feature type="domain" description="Methyl-accepting transducer" evidence="8">
    <location>
        <begin position="441"/>
        <end position="656"/>
    </location>
</feature>
<accession>A5G5U6</accession>
<keyword evidence="11" id="KW-1185">Reference proteome</keyword>
<feature type="domain" description="HAMP" evidence="9">
    <location>
        <begin position="386"/>
        <end position="436"/>
    </location>
</feature>
<keyword evidence="4" id="KW-0807">Transducer</keyword>
<feature type="compositionally biased region" description="Acidic residues" evidence="6">
    <location>
        <begin position="719"/>
        <end position="733"/>
    </location>
</feature>
<dbReference type="Proteomes" id="UP000006695">
    <property type="component" value="Chromosome"/>
</dbReference>
<feature type="compositionally biased region" description="Basic and acidic residues" evidence="6">
    <location>
        <begin position="681"/>
        <end position="701"/>
    </location>
</feature>
<keyword evidence="2" id="KW-0145">Chemotaxis</keyword>
<evidence type="ECO:0000256" key="7">
    <source>
        <dbReference type="SAM" id="Phobius"/>
    </source>
</evidence>
<keyword evidence="7" id="KW-0472">Membrane</keyword>
<dbReference type="Pfam" id="PF00672">
    <property type="entry name" value="HAMP"/>
    <property type="match status" value="1"/>
</dbReference>
<sequence>MKFQDMKIGKRLGCGFGLVLLLLLAVGGTGYWGIHYATEAVKEMVNHESKLSEHSSRLRANVNSMRRFEKDAFINIDSREKVAEYSSKWKEQLGHSGDRIASMEKLADTPKDREIVKAMKDNLAVYAAGFDKVVAAIGAGKVENTQAANTAIGQYKDEIHKLENLAKDFADEKSKLLGEEENKIFAFTSRAVSMIVSLVMLAALACIAISILITRSITRPVTALAALADKLAVGDVNVEIAINSKDEIGMLSQSFRNMAENIKEASFAAEKVAAGDLTVQVSAKSENDVMGKNLAAMIAMIKELVLETDHLIKAVQEGKLDVRGNAAGYQGAWGELVAGINRLIEAFVLPINVTAEYVDRISKGDIPAKITDTYYGDFNEIKNNINLLIDAMNNVTRLAQEIAGGNLLVEAKERSANDELMQALAIMVKKLTEIVSEVKSAADNVASGSQELSSSSEEMSQGASEQAASAEEASASMEEMTSNIRQNADNAMQTEKIAVKSASDAKEGGEAVTQTVIAMKEIAGKISIIEEIARQTNLLALNAAIEAARAGEHGKGFAVVASEVRKLAERSQKAAAEISDLSATSVDVAEKAGQLLTKLVPDIQKTAELVQEISAGSREQDTGAEQINKAIQQLDQVIQQNAGASEEMASTAEELASQAEQLQCSIAFFKIGEESVGRKTAAVKKDDRKPAVKSRAKDTMKHAMANGYAKKAVGHDLEMGEDNEQLDNDYEKF</sequence>
<evidence type="ECO:0000256" key="4">
    <source>
        <dbReference type="PROSITE-ProRule" id="PRU00284"/>
    </source>
</evidence>